<feature type="binding site" evidence="14">
    <location>
        <position position="266"/>
    </location>
    <ligand>
        <name>substrate</name>
    </ligand>
</feature>
<dbReference type="GO" id="GO:0009252">
    <property type="term" value="P:peptidoglycan biosynthetic process"/>
    <property type="evidence" value="ECO:0007669"/>
    <property type="project" value="UniProtKB-UniPathway"/>
</dbReference>
<evidence type="ECO:0000256" key="11">
    <source>
        <dbReference type="ARBA" id="ARBA00023316"/>
    </source>
</evidence>
<dbReference type="PRINTS" id="PR00725">
    <property type="entry name" value="DADACBPTASE1"/>
</dbReference>
<evidence type="ECO:0000256" key="14">
    <source>
        <dbReference type="PIRSR" id="PIRSR618044-2"/>
    </source>
</evidence>
<name>A0A1H3AC93_9BACL</name>
<feature type="active site" evidence="13">
    <location>
        <position position="145"/>
    </location>
</feature>
<dbReference type="SUPFAM" id="SSF56601">
    <property type="entry name" value="beta-lactamase/transpeptidase-like"/>
    <property type="match status" value="1"/>
</dbReference>
<evidence type="ECO:0000259" key="16">
    <source>
        <dbReference type="SMART" id="SM00936"/>
    </source>
</evidence>
<dbReference type="InterPro" id="IPR012907">
    <property type="entry name" value="Peptidase_S11_C"/>
</dbReference>
<comment type="catalytic activity">
    <reaction evidence="12">
        <text>Preferential cleavage: (Ac)2-L-Lys-D-Ala-|-D-Ala. Also transpeptidation of peptidyl-alanyl moieties that are N-acyl substituents of D-alanine.</text>
        <dbReference type="EC" id="3.4.16.4"/>
    </reaction>
</comment>
<sequence length="427" mass="47857">MRQGYLFYVNRTDELVIDNKKAILILLCLSVCISGWSWLTEPVQAASPSTAIPNDVKARSYILLDERSGRVLAQKRADQSYAPASLTKIMTEYVVLEQIKQGKLSWKDPVRVSKNAARIDEAQVFLEAGEKQSVRELFTAMAVYSANDAAVALAEHVAGSETKFVSLMNQKAKELGLKGTHFTNSTGLPKWSYPDYPDVKGKHVMSARDVAELTRRVLKDHREVLKIVSHPRYIFRKGKKGERILLNWNRMLPSFAYAYKGLDGFKTGHTREAGYGFAGSAKQKGFRVVSVVMGTKSKTARFIETKKLLDYGFSRYKLVKLIQKKKAIASKRQAPVKEGESLSVPVVAKESLTIPTIPQENKHYRVQVKFAKRLQAPIAKGKVVGKAKILYDGEEIPGVKSVDLIAGKSVEKATWWRLLFRSIFGED</sequence>
<evidence type="ECO:0000313" key="18">
    <source>
        <dbReference type="Proteomes" id="UP000198534"/>
    </source>
</evidence>
<comment type="pathway">
    <text evidence="2">Cell wall biogenesis; peptidoglycan biosynthesis.</text>
</comment>
<evidence type="ECO:0000256" key="2">
    <source>
        <dbReference type="ARBA" id="ARBA00004752"/>
    </source>
</evidence>
<evidence type="ECO:0000256" key="13">
    <source>
        <dbReference type="PIRSR" id="PIRSR618044-1"/>
    </source>
</evidence>
<dbReference type="InterPro" id="IPR012338">
    <property type="entry name" value="Beta-lactam/transpept-like"/>
</dbReference>
<dbReference type="PANTHER" id="PTHR21581:SF11">
    <property type="entry name" value="D-ALANYL-D-ALANINE CARBOXYPEPTIDASE DACA"/>
    <property type="match status" value="1"/>
</dbReference>
<feature type="active site" description="Acyl-ester intermediate" evidence="13">
    <location>
        <position position="85"/>
    </location>
</feature>
<evidence type="ECO:0000256" key="7">
    <source>
        <dbReference type="ARBA" id="ARBA00022729"/>
    </source>
</evidence>
<evidence type="ECO:0000256" key="15">
    <source>
        <dbReference type="RuleBase" id="RU004016"/>
    </source>
</evidence>
<evidence type="ECO:0000256" key="1">
    <source>
        <dbReference type="ARBA" id="ARBA00003217"/>
    </source>
</evidence>
<proteinExistence type="inferred from homology"/>
<evidence type="ECO:0000313" key="17">
    <source>
        <dbReference type="EMBL" id="SDX27337.1"/>
    </source>
</evidence>
<dbReference type="SUPFAM" id="SSF69189">
    <property type="entry name" value="Penicillin-binding protein associated domain"/>
    <property type="match status" value="1"/>
</dbReference>
<dbReference type="AlphaFoldDB" id="A0A1H3AC93"/>
<dbReference type="GO" id="GO:0006508">
    <property type="term" value="P:proteolysis"/>
    <property type="evidence" value="ECO:0007669"/>
    <property type="project" value="UniProtKB-KW"/>
</dbReference>
<keyword evidence="10" id="KW-0573">Peptidoglycan synthesis</keyword>
<dbReference type="InterPro" id="IPR001967">
    <property type="entry name" value="Peptidase_S11_N"/>
</dbReference>
<evidence type="ECO:0000256" key="6">
    <source>
        <dbReference type="ARBA" id="ARBA00022670"/>
    </source>
</evidence>
<comment type="similarity">
    <text evidence="3 15">Belongs to the peptidase S11 family.</text>
</comment>
<dbReference type="Pfam" id="PF07943">
    <property type="entry name" value="PBP5_C"/>
    <property type="match status" value="1"/>
</dbReference>
<dbReference type="PANTHER" id="PTHR21581">
    <property type="entry name" value="D-ALANYL-D-ALANINE CARBOXYPEPTIDASE"/>
    <property type="match status" value="1"/>
</dbReference>
<dbReference type="InterPro" id="IPR018044">
    <property type="entry name" value="Peptidase_S11"/>
</dbReference>
<dbReference type="GO" id="GO:0071555">
    <property type="term" value="P:cell wall organization"/>
    <property type="evidence" value="ECO:0007669"/>
    <property type="project" value="UniProtKB-KW"/>
</dbReference>
<keyword evidence="7" id="KW-0732">Signal</keyword>
<keyword evidence="18" id="KW-1185">Reference proteome</keyword>
<evidence type="ECO:0000256" key="3">
    <source>
        <dbReference type="ARBA" id="ARBA00007164"/>
    </source>
</evidence>
<evidence type="ECO:0000256" key="5">
    <source>
        <dbReference type="ARBA" id="ARBA00022645"/>
    </source>
</evidence>
<evidence type="ECO:0000256" key="9">
    <source>
        <dbReference type="ARBA" id="ARBA00022960"/>
    </source>
</evidence>
<protein>
    <recommendedName>
        <fullName evidence="4">serine-type D-Ala-D-Ala carboxypeptidase</fullName>
        <ecNumber evidence="4">3.4.16.4</ecNumber>
    </recommendedName>
</protein>
<keyword evidence="5 17" id="KW-0121">Carboxypeptidase</keyword>
<dbReference type="GO" id="GO:0009002">
    <property type="term" value="F:serine-type D-Ala-D-Ala carboxypeptidase activity"/>
    <property type="evidence" value="ECO:0007669"/>
    <property type="project" value="UniProtKB-EC"/>
</dbReference>
<feature type="domain" description="Peptidase S11 D-Ala-D-Ala carboxypeptidase A C-terminal" evidence="16">
    <location>
        <begin position="316"/>
        <end position="412"/>
    </location>
</feature>
<dbReference type="InterPro" id="IPR015956">
    <property type="entry name" value="Peniciliin-bd_prot_C_sf"/>
</dbReference>
<dbReference type="Gene3D" id="3.40.710.10">
    <property type="entry name" value="DD-peptidase/beta-lactamase superfamily"/>
    <property type="match status" value="1"/>
</dbReference>
<evidence type="ECO:0000256" key="8">
    <source>
        <dbReference type="ARBA" id="ARBA00022801"/>
    </source>
</evidence>
<comment type="function">
    <text evidence="1">Removes C-terminal D-alanyl residues from sugar-peptide cell wall precursors.</text>
</comment>
<accession>A0A1H3AC93</accession>
<keyword evidence="8" id="KW-0378">Hydrolase</keyword>
<dbReference type="OrthoDB" id="9791132at2"/>
<keyword evidence="6" id="KW-0645">Protease</keyword>
<dbReference type="EC" id="3.4.16.4" evidence="4"/>
<organism evidence="17 18">
    <name type="scientific">Marininema mesophilum</name>
    <dbReference type="NCBI Taxonomy" id="1048340"/>
    <lineage>
        <taxon>Bacteria</taxon>
        <taxon>Bacillati</taxon>
        <taxon>Bacillota</taxon>
        <taxon>Bacilli</taxon>
        <taxon>Bacillales</taxon>
        <taxon>Thermoactinomycetaceae</taxon>
        <taxon>Marininema</taxon>
    </lineage>
</organism>
<dbReference type="SMART" id="SM00936">
    <property type="entry name" value="PBP5_C"/>
    <property type="match status" value="1"/>
</dbReference>
<dbReference type="Proteomes" id="UP000198534">
    <property type="component" value="Unassembled WGS sequence"/>
</dbReference>
<evidence type="ECO:0000256" key="12">
    <source>
        <dbReference type="ARBA" id="ARBA00034000"/>
    </source>
</evidence>
<gene>
    <name evidence="17" type="ORF">SAMN05444487_11338</name>
</gene>
<dbReference type="Pfam" id="PF00768">
    <property type="entry name" value="Peptidase_S11"/>
    <property type="match status" value="1"/>
</dbReference>
<evidence type="ECO:0000256" key="4">
    <source>
        <dbReference type="ARBA" id="ARBA00012448"/>
    </source>
</evidence>
<evidence type="ECO:0000256" key="10">
    <source>
        <dbReference type="ARBA" id="ARBA00022984"/>
    </source>
</evidence>
<keyword evidence="11" id="KW-0961">Cell wall biogenesis/degradation</keyword>
<dbReference type="EMBL" id="FNNQ01000013">
    <property type="protein sequence ID" value="SDX27337.1"/>
    <property type="molecule type" value="Genomic_DNA"/>
</dbReference>
<feature type="active site" description="Proton acceptor" evidence="13">
    <location>
        <position position="88"/>
    </location>
</feature>
<dbReference type="InterPro" id="IPR037167">
    <property type="entry name" value="Peptidase_S11_C_sf"/>
</dbReference>
<dbReference type="GO" id="GO:0008360">
    <property type="term" value="P:regulation of cell shape"/>
    <property type="evidence" value="ECO:0007669"/>
    <property type="project" value="UniProtKB-KW"/>
</dbReference>
<keyword evidence="9" id="KW-0133">Cell shape</keyword>
<dbReference type="UniPathway" id="UPA00219"/>
<dbReference type="Gene3D" id="2.60.410.10">
    <property type="entry name" value="D-Ala-D-Ala carboxypeptidase, C-terminal domain"/>
    <property type="match status" value="1"/>
</dbReference>
<dbReference type="STRING" id="1048340.SAMN05444487_11338"/>
<reference evidence="17 18" key="1">
    <citation type="submission" date="2016-10" db="EMBL/GenBank/DDBJ databases">
        <authorList>
            <person name="de Groot N.N."/>
        </authorList>
    </citation>
    <scope>NUCLEOTIDE SEQUENCE [LARGE SCALE GENOMIC DNA]</scope>
    <source>
        <strain evidence="17 18">DSM 45610</strain>
    </source>
</reference>